<dbReference type="SUPFAM" id="SSF46689">
    <property type="entry name" value="Homeodomain-like"/>
    <property type="match status" value="1"/>
</dbReference>
<dbReference type="Gene3D" id="1.10.10.10">
    <property type="entry name" value="Winged helix-like DNA-binding domain superfamily/Winged helix DNA-binding domain"/>
    <property type="match status" value="1"/>
</dbReference>
<dbReference type="RefSeq" id="WP_092281894.1">
    <property type="nucleotide sequence ID" value="NZ_FOXR01000003.1"/>
</dbReference>
<dbReference type="Gene3D" id="3.40.50.10490">
    <property type="entry name" value="Glucose-6-phosphate isomerase like protein, domain 1"/>
    <property type="match status" value="1"/>
</dbReference>
<dbReference type="GO" id="GO:0003700">
    <property type="term" value="F:DNA-binding transcription factor activity"/>
    <property type="evidence" value="ECO:0007669"/>
    <property type="project" value="InterPro"/>
</dbReference>
<dbReference type="Proteomes" id="UP000198577">
    <property type="component" value="Unassembled WGS sequence"/>
</dbReference>
<dbReference type="GO" id="GO:0097367">
    <property type="term" value="F:carbohydrate derivative binding"/>
    <property type="evidence" value="ECO:0007669"/>
    <property type="project" value="InterPro"/>
</dbReference>
<dbReference type="AlphaFoldDB" id="A0A1I5SRE2"/>
<feature type="domain" description="HTH rpiR-type" evidence="4">
    <location>
        <begin position="5"/>
        <end position="81"/>
    </location>
</feature>
<dbReference type="Pfam" id="PF01380">
    <property type="entry name" value="SIS"/>
    <property type="match status" value="1"/>
</dbReference>
<evidence type="ECO:0000259" key="4">
    <source>
        <dbReference type="PROSITE" id="PS51071"/>
    </source>
</evidence>
<dbReference type="Pfam" id="PF01418">
    <property type="entry name" value="HTH_6"/>
    <property type="match status" value="1"/>
</dbReference>
<keyword evidence="7" id="KW-1185">Reference proteome</keyword>
<dbReference type="InterPro" id="IPR009057">
    <property type="entry name" value="Homeodomain-like_sf"/>
</dbReference>
<keyword evidence="3" id="KW-0804">Transcription</keyword>
<dbReference type="PANTHER" id="PTHR30514:SF1">
    <property type="entry name" value="HTH-TYPE TRANSCRIPTIONAL REGULATOR HEXR-RELATED"/>
    <property type="match status" value="1"/>
</dbReference>
<dbReference type="EMBL" id="FOXR01000003">
    <property type="protein sequence ID" value="SFP73077.1"/>
    <property type="molecule type" value="Genomic_DNA"/>
</dbReference>
<gene>
    <name evidence="6" type="ORF">SAMN05444406_10313</name>
</gene>
<evidence type="ECO:0000256" key="2">
    <source>
        <dbReference type="ARBA" id="ARBA00023125"/>
    </source>
</evidence>
<proteinExistence type="predicted"/>
<dbReference type="OrthoDB" id="3684496at2"/>
<dbReference type="InterPro" id="IPR035472">
    <property type="entry name" value="RpiR-like_SIS"/>
</dbReference>
<dbReference type="InterPro" id="IPR047640">
    <property type="entry name" value="RpiR-like"/>
</dbReference>
<dbReference type="InterPro" id="IPR001347">
    <property type="entry name" value="SIS_dom"/>
</dbReference>
<evidence type="ECO:0000256" key="3">
    <source>
        <dbReference type="ARBA" id="ARBA00023163"/>
    </source>
</evidence>
<accession>A0A1I5SRE2</accession>
<evidence type="ECO:0000259" key="5">
    <source>
        <dbReference type="PROSITE" id="PS51464"/>
    </source>
</evidence>
<dbReference type="InterPro" id="IPR036388">
    <property type="entry name" value="WH-like_DNA-bd_sf"/>
</dbReference>
<protein>
    <submittedName>
        <fullName evidence="6">Transcriptional regulator, RpiR family</fullName>
    </submittedName>
</protein>
<dbReference type="STRING" id="937334.SAMN05444406_10313"/>
<name>A0A1I5SRE2_9FIRM</name>
<sequence length="290" mass="32021">MSAQHDYVLKIKNIYNELNPTEKKIADYLLNNIEEVFTLSIQELAEKTGVSEAAWVRFCKLLGYSGLKDFKKAYVMNGLAREKSEAGEEEQLYTDIKGYTSIESIIDNVSLLNGRAISDTQKILDANSVKEAIDVLSKAGKILFLGVGASGLVAQDAAYKFVRIGKNAIAPTDFHMQLTHTYLLGENDVAVIISYSGRTKEMIECLEIAKELGCTVISITKYGKNPIASKADITLFISTPEIEKRSGAMGSRIAQLTVIDILFTGVANKEYENVKDLLTRTSQYTVNHKA</sequence>
<dbReference type="GO" id="GO:0003677">
    <property type="term" value="F:DNA binding"/>
    <property type="evidence" value="ECO:0007669"/>
    <property type="project" value="UniProtKB-KW"/>
</dbReference>
<dbReference type="InterPro" id="IPR000281">
    <property type="entry name" value="HTH_RpiR"/>
</dbReference>
<organism evidence="6 7">
    <name type="scientific">Caldicoprobacter faecalis</name>
    <dbReference type="NCBI Taxonomy" id="937334"/>
    <lineage>
        <taxon>Bacteria</taxon>
        <taxon>Bacillati</taxon>
        <taxon>Bacillota</taxon>
        <taxon>Clostridia</taxon>
        <taxon>Caldicoprobacterales</taxon>
        <taxon>Caldicoprobacteraceae</taxon>
        <taxon>Caldicoprobacter</taxon>
    </lineage>
</organism>
<dbReference type="InterPro" id="IPR046348">
    <property type="entry name" value="SIS_dom_sf"/>
</dbReference>
<evidence type="ECO:0000256" key="1">
    <source>
        <dbReference type="ARBA" id="ARBA00023015"/>
    </source>
</evidence>
<dbReference type="PROSITE" id="PS51071">
    <property type="entry name" value="HTH_RPIR"/>
    <property type="match status" value="1"/>
</dbReference>
<evidence type="ECO:0000313" key="6">
    <source>
        <dbReference type="EMBL" id="SFP73077.1"/>
    </source>
</evidence>
<dbReference type="PANTHER" id="PTHR30514">
    <property type="entry name" value="GLUCOKINASE"/>
    <property type="match status" value="1"/>
</dbReference>
<dbReference type="SUPFAM" id="SSF53697">
    <property type="entry name" value="SIS domain"/>
    <property type="match status" value="1"/>
</dbReference>
<keyword evidence="2" id="KW-0238">DNA-binding</keyword>
<feature type="domain" description="SIS" evidence="5">
    <location>
        <begin position="132"/>
        <end position="272"/>
    </location>
</feature>
<dbReference type="CDD" id="cd05013">
    <property type="entry name" value="SIS_RpiR"/>
    <property type="match status" value="1"/>
</dbReference>
<keyword evidence="1" id="KW-0805">Transcription regulation</keyword>
<dbReference type="PROSITE" id="PS51464">
    <property type="entry name" value="SIS"/>
    <property type="match status" value="1"/>
</dbReference>
<evidence type="ECO:0000313" key="7">
    <source>
        <dbReference type="Proteomes" id="UP000198577"/>
    </source>
</evidence>
<reference evidence="6 7" key="1">
    <citation type="submission" date="2016-10" db="EMBL/GenBank/DDBJ databases">
        <authorList>
            <person name="de Groot N.N."/>
        </authorList>
    </citation>
    <scope>NUCLEOTIDE SEQUENCE [LARGE SCALE GENOMIC DNA]</scope>
    <source>
        <strain evidence="6 7">DSM 20678</strain>
    </source>
</reference>
<dbReference type="GO" id="GO:1901135">
    <property type="term" value="P:carbohydrate derivative metabolic process"/>
    <property type="evidence" value="ECO:0007669"/>
    <property type="project" value="InterPro"/>
</dbReference>